<dbReference type="GO" id="GO:0003723">
    <property type="term" value="F:RNA binding"/>
    <property type="evidence" value="ECO:0007669"/>
    <property type="project" value="InterPro"/>
</dbReference>
<comment type="similarity">
    <text evidence="2">Belongs to the poly(A) polymerase family.</text>
</comment>
<accession>A0A167BCJ1</accession>
<dbReference type="GO" id="GO:0005634">
    <property type="term" value="C:nucleus"/>
    <property type="evidence" value="ECO:0007669"/>
    <property type="project" value="UniProtKB-SubCell"/>
</dbReference>
<evidence type="ECO:0000256" key="2">
    <source>
        <dbReference type="ARBA" id="ARBA00010912"/>
    </source>
</evidence>
<comment type="caution">
    <text evidence="13">The sequence shown here is derived from an EMBL/GenBank/DDBJ whole genome shotgun (WGS) entry which is preliminary data.</text>
</comment>
<evidence type="ECO:0000256" key="4">
    <source>
        <dbReference type="ARBA" id="ARBA00022664"/>
    </source>
</evidence>
<dbReference type="InterPro" id="IPR005135">
    <property type="entry name" value="Endo/exonuclease/phosphatase"/>
</dbReference>
<feature type="domain" description="Endonuclease/exonuclease/phosphatase" evidence="10">
    <location>
        <begin position="261"/>
        <end position="537"/>
    </location>
</feature>
<evidence type="ECO:0000256" key="5">
    <source>
        <dbReference type="ARBA" id="ARBA00022679"/>
    </source>
</evidence>
<feature type="domain" description="MJ1316 RNA cyclic group end recognition" evidence="11">
    <location>
        <begin position="1144"/>
        <end position="1214"/>
    </location>
</feature>
<dbReference type="Proteomes" id="UP000076863">
    <property type="component" value="Unassembled WGS sequence"/>
</dbReference>
<dbReference type="SUPFAM" id="SSF81301">
    <property type="entry name" value="Nucleotidyltransferase"/>
    <property type="match status" value="1"/>
</dbReference>
<evidence type="ECO:0000256" key="9">
    <source>
        <dbReference type="SAM" id="MobiDB-lite"/>
    </source>
</evidence>
<dbReference type="OrthoDB" id="10263155at2759"/>
<dbReference type="Pfam" id="PF04457">
    <property type="entry name" value="MJ1316"/>
    <property type="match status" value="1"/>
</dbReference>
<dbReference type="GO" id="GO:0031123">
    <property type="term" value="P:RNA 3'-end processing"/>
    <property type="evidence" value="ECO:0007669"/>
    <property type="project" value="InterPro"/>
</dbReference>
<gene>
    <name evidence="13" type="ORF">BBO_06410</name>
</gene>
<dbReference type="SUPFAM" id="SSF56219">
    <property type="entry name" value="DNase I-like"/>
    <property type="match status" value="1"/>
</dbReference>
<keyword evidence="14" id="KW-1185">Reference proteome</keyword>
<feature type="compositionally biased region" description="Acidic residues" evidence="9">
    <location>
        <begin position="1088"/>
        <end position="1105"/>
    </location>
</feature>
<dbReference type="Gene3D" id="1.10.1410.10">
    <property type="match status" value="1"/>
</dbReference>
<evidence type="ECO:0000313" key="14">
    <source>
        <dbReference type="Proteomes" id="UP000076863"/>
    </source>
</evidence>
<keyword evidence="5" id="KW-0808">Transferase</keyword>
<evidence type="ECO:0000256" key="7">
    <source>
        <dbReference type="ARBA" id="ARBA00022840"/>
    </source>
</evidence>
<keyword evidence="4" id="KW-0507">mRNA processing</keyword>
<proteinExistence type="inferred from homology"/>
<dbReference type="InterPro" id="IPR043519">
    <property type="entry name" value="NT_sf"/>
</dbReference>
<feature type="domain" description="Poly(A) polymerase central" evidence="12">
    <location>
        <begin position="784"/>
        <end position="864"/>
    </location>
</feature>
<dbReference type="SUPFAM" id="SSF81631">
    <property type="entry name" value="PAP/OAS1 substrate-binding domain"/>
    <property type="match status" value="1"/>
</dbReference>
<evidence type="ECO:0000256" key="6">
    <source>
        <dbReference type="ARBA" id="ARBA00022741"/>
    </source>
</evidence>
<dbReference type="Gene3D" id="3.60.10.10">
    <property type="entry name" value="Endonuclease/exonuclease/phosphatase"/>
    <property type="match status" value="1"/>
</dbReference>
<dbReference type="InterPro" id="IPR040459">
    <property type="entry name" value="MJ1316"/>
</dbReference>
<dbReference type="Gene3D" id="3.90.1140.10">
    <property type="entry name" value="Cyclic phosphodiesterase"/>
    <property type="match status" value="1"/>
</dbReference>
<evidence type="ECO:0000256" key="8">
    <source>
        <dbReference type="ARBA" id="ARBA00023242"/>
    </source>
</evidence>
<organism evidence="13 14">
    <name type="scientific">Beauveria brongniartii RCEF 3172</name>
    <dbReference type="NCBI Taxonomy" id="1081107"/>
    <lineage>
        <taxon>Eukaryota</taxon>
        <taxon>Fungi</taxon>
        <taxon>Dikarya</taxon>
        <taxon>Ascomycota</taxon>
        <taxon>Pezizomycotina</taxon>
        <taxon>Sordariomycetes</taxon>
        <taxon>Hypocreomycetidae</taxon>
        <taxon>Hypocreales</taxon>
        <taxon>Cordycipitaceae</taxon>
        <taxon>Beauveria</taxon>
        <taxon>Beauveria brongniartii</taxon>
    </lineage>
</organism>
<dbReference type="InterPro" id="IPR011068">
    <property type="entry name" value="NuclTrfase_I-like_C"/>
</dbReference>
<dbReference type="SUPFAM" id="SSF55144">
    <property type="entry name" value="LigT-like"/>
    <property type="match status" value="1"/>
</dbReference>
<name>A0A167BCJ1_9HYPO</name>
<evidence type="ECO:0000259" key="12">
    <source>
        <dbReference type="Pfam" id="PF04928"/>
    </source>
</evidence>
<dbReference type="GO" id="GO:0006397">
    <property type="term" value="P:mRNA processing"/>
    <property type="evidence" value="ECO:0007669"/>
    <property type="project" value="UniProtKB-KW"/>
</dbReference>
<evidence type="ECO:0000259" key="10">
    <source>
        <dbReference type="Pfam" id="PF03372"/>
    </source>
</evidence>
<dbReference type="GO" id="GO:0005524">
    <property type="term" value="F:ATP binding"/>
    <property type="evidence" value="ECO:0007669"/>
    <property type="project" value="UniProtKB-KW"/>
</dbReference>
<dbReference type="EC" id="2.7.7.19" evidence="3"/>
<dbReference type="AlphaFoldDB" id="A0A167BCJ1"/>
<evidence type="ECO:0000259" key="11">
    <source>
        <dbReference type="Pfam" id="PF04457"/>
    </source>
</evidence>
<comment type="subcellular location">
    <subcellularLocation>
        <location evidence="1">Nucleus</location>
    </subcellularLocation>
</comment>
<dbReference type="Pfam" id="PF13563">
    <property type="entry name" value="2_5_RNA_ligase2"/>
    <property type="match status" value="1"/>
</dbReference>
<dbReference type="Pfam" id="PF04928">
    <property type="entry name" value="PAP_central"/>
    <property type="match status" value="1"/>
</dbReference>
<dbReference type="Gene3D" id="3.30.460.10">
    <property type="entry name" value="Beta Polymerase, domain 2"/>
    <property type="match status" value="1"/>
</dbReference>
<dbReference type="GO" id="GO:1990817">
    <property type="term" value="F:poly(A) RNA polymerase activity"/>
    <property type="evidence" value="ECO:0007669"/>
    <property type="project" value="UniProtKB-EC"/>
</dbReference>
<dbReference type="Pfam" id="PF03372">
    <property type="entry name" value="Exo_endo_phos"/>
    <property type="match status" value="1"/>
</dbReference>
<dbReference type="SUPFAM" id="SSF55003">
    <property type="entry name" value="PAP/Archaeal CCA-adding enzyme, C-terminal domain"/>
    <property type="match status" value="1"/>
</dbReference>
<dbReference type="PANTHER" id="PTHR10682:SF23">
    <property type="entry name" value="POLYNUCLEOTIDE ADENYLYLTRANSFERASE"/>
    <property type="match status" value="1"/>
</dbReference>
<dbReference type="InterPro" id="IPR036691">
    <property type="entry name" value="Endo/exonu/phosph_ase_sf"/>
</dbReference>
<evidence type="ECO:0000256" key="1">
    <source>
        <dbReference type="ARBA" id="ARBA00004123"/>
    </source>
</evidence>
<reference evidence="13 14" key="1">
    <citation type="journal article" date="2016" name="Genome Biol. Evol.">
        <title>Divergent and convergent evolution of fungal pathogenicity.</title>
        <authorList>
            <person name="Shang Y."/>
            <person name="Xiao G."/>
            <person name="Zheng P."/>
            <person name="Cen K."/>
            <person name="Zhan S."/>
            <person name="Wang C."/>
        </authorList>
    </citation>
    <scope>NUCLEOTIDE SEQUENCE [LARGE SCALE GENOMIC DNA]</scope>
    <source>
        <strain evidence="13 14">RCEF 3172</strain>
    </source>
</reference>
<evidence type="ECO:0000313" key="13">
    <source>
        <dbReference type="EMBL" id="OAA39884.1"/>
    </source>
</evidence>
<evidence type="ECO:0000256" key="3">
    <source>
        <dbReference type="ARBA" id="ARBA00012388"/>
    </source>
</evidence>
<dbReference type="InterPro" id="IPR009097">
    <property type="entry name" value="Cyclic_Pdiesterase"/>
</dbReference>
<feature type="region of interest" description="Disordered" evidence="9">
    <location>
        <begin position="1088"/>
        <end position="1125"/>
    </location>
</feature>
<dbReference type="PANTHER" id="PTHR10682">
    <property type="entry name" value="POLY A POLYMERASE"/>
    <property type="match status" value="1"/>
</dbReference>
<keyword evidence="8" id="KW-0539">Nucleus</keyword>
<protein>
    <recommendedName>
        <fullName evidence="3">polynucleotide adenylyltransferase</fullName>
        <ecNumber evidence="3">2.7.7.19</ecNumber>
    </recommendedName>
</protein>
<keyword evidence="7" id="KW-0067">ATP-binding</keyword>
<keyword evidence="6" id="KW-0547">Nucleotide-binding</keyword>
<sequence>METRIKSGSPSKSYASSHDTALCIIPPRCHWPAINQLRSLNDKAYAKWPPHINLVYPFVHPSAVQDAATTLVQLGFLSSLLPRRVCLSDAGVFVHDKHRTLYLKPDAATATDLHRLVNKVRLSLGWSAQVHYHPHLTVGQSEEACSSTHEFLTHKARLLTPLSWDAPQLAVLVRDTGRDAADGLRRMKVWKCFDVESRDLVELALPRDEPVFVDDKNGHSRTSKAYAQPAHQWQPSDGIWKVFDASSLKPSSNVLTSLIVATYNVHAEVLWPPDTSRNSALVTNLLSRRAEADVLVLEEVSDHFLPDLLRDKDICAKYPYCTHGPPDQPELGPLPSLLNIVILSKFPLSWEYLPLHNRHQGSAVATFPTVSFFDSLSEANTEPLVVAGCHLSQGLTDDALSSKKDQVSSLQRHLYQKYNRNPCIIAGDFNETTSSYTIDMAQRGGALSINGTQWLNQTHDMLSDIGFDDAWLATKLTTGESSEVALANEAIMDLYEGEQGATFNPLENKLAEKLVGGGAFDKRPQRYDRILCSLQLPLRPVAFNMFGKHVMTQIADQSWVHASDHWGIRCLFADKNTRTGVSKGCSILDRVKSIELTEAATCLGGFEDLKRTLLARGYLPTKSEQGTRKQAITLLENALLGIDQAKPEQEGRRQVGLILIPVGSYGLGVWMNSSDVDCLCIGTIRSKTFFRMALQRLKRSSDEGLCILKKVSASTGTMLKLKILGIKFNLQYCAATSIVEKYPRVLNFPSDHPEFALPVQTLAKLKPARDMYYLLRSIPDLAKFRVAFLVIKAWASSRGIYGARFGLLGGIHITVLLVPICKQLATISTAVSTTDILTTFFSHYADFQWETHVVLDPFYHKELRYHRTSREPFCLLGWHAPALNTAMTASTPTVKSIAAEFFKTNSLLFQPGATWDAILGPINTAASGVRDFLQNFRSYVKIDARFWGSSPSNGRKFLGWLESRCVAVLADMTRKAPALLPRLWPGRFIDCPNTEAVMGSEYQGFYLIGLAWNSDDGDCAKDDAKATKMVIDGLLNDFETRMRNDAKYYDAASCWMAASVINAGDIASAALDPGYLNDVDAAIDDFEDEDVDSSSEEADEDEEPALDSGDDKAGSSRAKSRRAATRHVKLNVPTSVKPKDMGRFRPASDVLNRLRWDRALDAADFIVGFEDRFAGPQEKALAQWKMEQTDEEFIPQHRILYFKRRGDDRVVWERKTRIDRIFGSGVVAADSAMEPAA</sequence>
<dbReference type="EMBL" id="AZHA01000021">
    <property type="protein sequence ID" value="OAA39884.1"/>
    <property type="molecule type" value="Genomic_DNA"/>
</dbReference>
<dbReference type="InterPro" id="IPR007012">
    <property type="entry name" value="PolA_pol_cen_dom"/>
</dbReference>